<keyword evidence="2" id="KW-1185">Reference proteome</keyword>
<gene>
    <name evidence="1" type="ORF">Scep_030478</name>
</gene>
<sequence>MHAFFQFYRCMFYFEDTIDILESTYLLFFRVASAHAESIDPVWIASSSYGTLYFR</sequence>
<name>A0AAP0E367_9MAGN</name>
<protein>
    <submittedName>
        <fullName evidence="1">Uncharacterized protein</fullName>
    </submittedName>
</protein>
<comment type="caution">
    <text evidence="1">The sequence shown here is derived from an EMBL/GenBank/DDBJ whole genome shotgun (WGS) entry which is preliminary data.</text>
</comment>
<evidence type="ECO:0000313" key="1">
    <source>
        <dbReference type="EMBL" id="KAK9084007.1"/>
    </source>
</evidence>
<dbReference type="AlphaFoldDB" id="A0AAP0E367"/>
<reference evidence="1 2" key="1">
    <citation type="submission" date="2024-01" db="EMBL/GenBank/DDBJ databases">
        <title>Genome assemblies of Stephania.</title>
        <authorList>
            <person name="Yang L."/>
        </authorList>
    </citation>
    <scope>NUCLEOTIDE SEQUENCE [LARGE SCALE GENOMIC DNA]</scope>
    <source>
        <strain evidence="1">JXDWG</strain>
        <tissue evidence="1">Leaf</tissue>
    </source>
</reference>
<organism evidence="1 2">
    <name type="scientific">Stephania cephalantha</name>
    <dbReference type="NCBI Taxonomy" id="152367"/>
    <lineage>
        <taxon>Eukaryota</taxon>
        <taxon>Viridiplantae</taxon>
        <taxon>Streptophyta</taxon>
        <taxon>Embryophyta</taxon>
        <taxon>Tracheophyta</taxon>
        <taxon>Spermatophyta</taxon>
        <taxon>Magnoliopsida</taxon>
        <taxon>Ranunculales</taxon>
        <taxon>Menispermaceae</taxon>
        <taxon>Menispermoideae</taxon>
        <taxon>Cissampelideae</taxon>
        <taxon>Stephania</taxon>
    </lineage>
</organism>
<dbReference type="EMBL" id="JBBNAG010000013">
    <property type="protein sequence ID" value="KAK9084007.1"/>
    <property type="molecule type" value="Genomic_DNA"/>
</dbReference>
<proteinExistence type="predicted"/>
<accession>A0AAP0E367</accession>
<evidence type="ECO:0000313" key="2">
    <source>
        <dbReference type="Proteomes" id="UP001419268"/>
    </source>
</evidence>
<dbReference type="Proteomes" id="UP001419268">
    <property type="component" value="Unassembled WGS sequence"/>
</dbReference>